<evidence type="ECO:0000256" key="1">
    <source>
        <dbReference type="ARBA" id="ARBA00022553"/>
    </source>
</evidence>
<dbReference type="InterPro" id="IPR013767">
    <property type="entry name" value="PAS_fold"/>
</dbReference>
<dbReference type="Gene3D" id="3.30.565.10">
    <property type="entry name" value="Histidine kinase-like ATPase, C-terminal domain"/>
    <property type="match status" value="1"/>
</dbReference>
<dbReference type="Pfam" id="PF00989">
    <property type="entry name" value="PAS"/>
    <property type="match status" value="1"/>
</dbReference>
<accession>A0A3B1C717</accession>
<dbReference type="GO" id="GO:0000155">
    <property type="term" value="F:phosphorelay sensor kinase activity"/>
    <property type="evidence" value="ECO:0007669"/>
    <property type="project" value="InterPro"/>
</dbReference>
<evidence type="ECO:0000256" key="4">
    <source>
        <dbReference type="ARBA" id="ARBA00022777"/>
    </source>
</evidence>
<name>A0A3B1C717_9ZZZZ</name>
<evidence type="ECO:0000256" key="3">
    <source>
        <dbReference type="ARBA" id="ARBA00022741"/>
    </source>
</evidence>
<evidence type="ECO:0000256" key="6">
    <source>
        <dbReference type="ARBA" id="ARBA00023012"/>
    </source>
</evidence>
<dbReference type="SUPFAM" id="SSF55874">
    <property type="entry name" value="ATPase domain of HSP90 chaperone/DNA topoisomerase II/histidine kinase"/>
    <property type="match status" value="1"/>
</dbReference>
<dbReference type="SUPFAM" id="SSF55785">
    <property type="entry name" value="PYP-like sensor domain (PAS domain)"/>
    <property type="match status" value="1"/>
</dbReference>
<dbReference type="PANTHER" id="PTHR43065">
    <property type="entry name" value="SENSOR HISTIDINE KINASE"/>
    <property type="match status" value="1"/>
</dbReference>
<evidence type="ECO:0000256" key="5">
    <source>
        <dbReference type="ARBA" id="ARBA00022840"/>
    </source>
</evidence>
<dbReference type="PANTHER" id="PTHR43065:SF10">
    <property type="entry name" value="PEROXIDE STRESS-ACTIVATED HISTIDINE KINASE MAK3"/>
    <property type="match status" value="1"/>
</dbReference>
<dbReference type="AlphaFoldDB" id="A0A3B1C717"/>
<dbReference type="CDD" id="cd00082">
    <property type="entry name" value="HisKA"/>
    <property type="match status" value="1"/>
</dbReference>
<proteinExistence type="predicted"/>
<dbReference type="Gene3D" id="3.30.450.20">
    <property type="entry name" value="PAS domain"/>
    <property type="match status" value="1"/>
</dbReference>
<keyword evidence="7" id="KW-1133">Transmembrane helix</keyword>
<keyword evidence="4" id="KW-0418">Kinase</keyword>
<dbReference type="SMART" id="SM00388">
    <property type="entry name" value="HisKA"/>
    <property type="match status" value="1"/>
</dbReference>
<dbReference type="NCBIfam" id="TIGR00229">
    <property type="entry name" value="sensory_box"/>
    <property type="match status" value="1"/>
</dbReference>
<keyword evidence="1" id="KW-0597">Phosphoprotein</keyword>
<keyword evidence="7" id="KW-0472">Membrane</keyword>
<evidence type="ECO:0000256" key="2">
    <source>
        <dbReference type="ARBA" id="ARBA00022679"/>
    </source>
</evidence>
<dbReference type="SUPFAM" id="SSF47384">
    <property type="entry name" value="Homodimeric domain of signal transducing histidine kinase"/>
    <property type="match status" value="1"/>
</dbReference>
<organism evidence="10">
    <name type="scientific">hydrothermal vent metagenome</name>
    <dbReference type="NCBI Taxonomy" id="652676"/>
    <lineage>
        <taxon>unclassified sequences</taxon>
        <taxon>metagenomes</taxon>
        <taxon>ecological metagenomes</taxon>
    </lineage>
</organism>
<keyword evidence="2" id="KW-0808">Transferase</keyword>
<sequence length="486" mass="54891">MISDKKNPQGRLFTFTSFGTFLFLILALLSVLFLKISIVLTPASEETTADVILLLVKVFSLAGIGLFTFSRFQKSLLNRVASEVQPGEHRPDGFVINTFEGLIQELKAKEEALEILKKAAEDRAVDIESYNENILQSVPSGVLTFNCEKIITTFNPAAEAILDLPSGQALEKPYETIFEHNPKMVHLLDKTLERAQDILRQDCMIEQTHGKKMWLGLSTSLLRDRHEKIIGATLVFTDLTEKKMLEEQVELKKRLVMMGEMSAWVAHEFRSYMGTILGFARLLEKKLDEGDERQPMVASITDELLSMEHLITELLSYSKTTVIAPTPTVLTDLLERIKDQFDAGGLYPEIDWNLSFEDDFPEIKLDQVLLRQSFTNLIQNALDAMEGQGCLTIKAFFRHAARRVQIEISDTGQGILAEDLHKVFLPFFTTKTKGTGLGLALVHKIILAHNGHITVENKQNKGTLFTIILPIKQSQTILKEPEWKQF</sequence>
<keyword evidence="6" id="KW-0902">Two-component regulatory system</keyword>
<dbReference type="InterPro" id="IPR036097">
    <property type="entry name" value="HisK_dim/P_sf"/>
</dbReference>
<gene>
    <name evidence="10" type="ORF">MNBD_NITROSPIRAE01-1089</name>
</gene>
<dbReference type="SMART" id="SM00387">
    <property type="entry name" value="HATPase_c"/>
    <property type="match status" value="1"/>
</dbReference>
<dbReference type="InterPro" id="IPR000014">
    <property type="entry name" value="PAS"/>
</dbReference>
<dbReference type="InterPro" id="IPR004358">
    <property type="entry name" value="Sig_transdc_His_kin-like_C"/>
</dbReference>
<dbReference type="GO" id="GO:0005524">
    <property type="term" value="F:ATP binding"/>
    <property type="evidence" value="ECO:0007669"/>
    <property type="project" value="UniProtKB-KW"/>
</dbReference>
<dbReference type="EMBL" id="UOGF01000008">
    <property type="protein sequence ID" value="VAX26316.1"/>
    <property type="molecule type" value="Genomic_DNA"/>
</dbReference>
<evidence type="ECO:0000259" key="8">
    <source>
        <dbReference type="PROSITE" id="PS50109"/>
    </source>
</evidence>
<dbReference type="PROSITE" id="PS50113">
    <property type="entry name" value="PAC"/>
    <property type="match status" value="1"/>
</dbReference>
<dbReference type="InterPro" id="IPR035965">
    <property type="entry name" value="PAS-like_dom_sf"/>
</dbReference>
<feature type="transmembrane region" description="Helical" evidence="7">
    <location>
        <begin position="12"/>
        <end position="39"/>
    </location>
</feature>
<dbReference type="InterPro" id="IPR003594">
    <property type="entry name" value="HATPase_dom"/>
</dbReference>
<feature type="transmembrane region" description="Helical" evidence="7">
    <location>
        <begin position="51"/>
        <end position="69"/>
    </location>
</feature>
<protein>
    <submittedName>
        <fullName evidence="10">Uncharacterized protein</fullName>
    </submittedName>
</protein>
<dbReference type="InterPro" id="IPR036890">
    <property type="entry name" value="HATPase_C_sf"/>
</dbReference>
<dbReference type="GO" id="GO:0006355">
    <property type="term" value="P:regulation of DNA-templated transcription"/>
    <property type="evidence" value="ECO:0007669"/>
    <property type="project" value="InterPro"/>
</dbReference>
<keyword evidence="5" id="KW-0067">ATP-binding</keyword>
<dbReference type="InterPro" id="IPR003661">
    <property type="entry name" value="HisK_dim/P_dom"/>
</dbReference>
<dbReference type="PRINTS" id="PR00344">
    <property type="entry name" value="BCTRLSENSOR"/>
</dbReference>
<dbReference type="PROSITE" id="PS50109">
    <property type="entry name" value="HIS_KIN"/>
    <property type="match status" value="1"/>
</dbReference>
<dbReference type="Gene3D" id="1.10.287.130">
    <property type="match status" value="1"/>
</dbReference>
<feature type="domain" description="PAC" evidence="9">
    <location>
        <begin position="199"/>
        <end position="251"/>
    </location>
</feature>
<evidence type="ECO:0000256" key="7">
    <source>
        <dbReference type="SAM" id="Phobius"/>
    </source>
</evidence>
<evidence type="ECO:0000313" key="10">
    <source>
        <dbReference type="EMBL" id="VAX26316.1"/>
    </source>
</evidence>
<dbReference type="Pfam" id="PF02518">
    <property type="entry name" value="HATPase_c"/>
    <property type="match status" value="1"/>
</dbReference>
<reference evidence="10" key="1">
    <citation type="submission" date="2018-06" db="EMBL/GenBank/DDBJ databases">
        <authorList>
            <person name="Zhirakovskaya E."/>
        </authorList>
    </citation>
    <scope>NUCLEOTIDE SEQUENCE</scope>
</reference>
<dbReference type="InterPro" id="IPR000700">
    <property type="entry name" value="PAS-assoc_C"/>
</dbReference>
<evidence type="ECO:0000259" key="9">
    <source>
        <dbReference type="PROSITE" id="PS50113"/>
    </source>
</evidence>
<dbReference type="Pfam" id="PF00512">
    <property type="entry name" value="HisKA"/>
    <property type="match status" value="1"/>
</dbReference>
<dbReference type="InterPro" id="IPR005467">
    <property type="entry name" value="His_kinase_dom"/>
</dbReference>
<keyword evidence="3" id="KW-0547">Nucleotide-binding</keyword>
<feature type="domain" description="Histidine kinase" evidence="8">
    <location>
        <begin position="264"/>
        <end position="473"/>
    </location>
</feature>
<keyword evidence="7" id="KW-0812">Transmembrane</keyword>